<comment type="caution">
    <text evidence="5">The sequence shown here is derived from an EMBL/GenBank/DDBJ whole genome shotgun (WGS) entry which is preliminary data.</text>
</comment>
<dbReference type="HAMAP" id="MF_01369_B">
    <property type="entry name" value="Ribosomal_uL23_B"/>
    <property type="match status" value="1"/>
</dbReference>
<comment type="subunit">
    <text evidence="4">Part of the 50S ribosomal subunit. Contacts protein L29, and trigger factor when it is bound to the ribosome.</text>
</comment>
<protein>
    <recommendedName>
        <fullName evidence="4">Large ribosomal subunit protein uL23</fullName>
    </recommendedName>
</protein>
<evidence type="ECO:0000313" key="6">
    <source>
        <dbReference type="Proteomes" id="UP000228900"/>
    </source>
</evidence>
<evidence type="ECO:0000313" key="5">
    <source>
        <dbReference type="EMBL" id="PIT94445.1"/>
    </source>
</evidence>
<dbReference type="EMBL" id="PFAQ01000052">
    <property type="protein sequence ID" value="PIT94445.1"/>
    <property type="molecule type" value="Genomic_DNA"/>
</dbReference>
<proteinExistence type="inferred from homology"/>
<keyword evidence="2 4" id="KW-0689">Ribosomal protein</keyword>
<keyword evidence="4" id="KW-0694">RNA-binding</keyword>
<evidence type="ECO:0000256" key="3">
    <source>
        <dbReference type="ARBA" id="ARBA00023274"/>
    </source>
</evidence>
<dbReference type="InterPro" id="IPR012677">
    <property type="entry name" value="Nucleotide-bd_a/b_plait_sf"/>
</dbReference>
<dbReference type="PANTHER" id="PTHR11620">
    <property type="entry name" value="60S RIBOSOMAL PROTEIN L23A"/>
    <property type="match status" value="1"/>
</dbReference>
<dbReference type="Gene3D" id="3.30.70.330">
    <property type="match status" value="1"/>
</dbReference>
<organism evidence="5 6">
    <name type="scientific">Candidatus Falkowbacteria bacterium CG10_big_fil_rev_8_21_14_0_10_39_9</name>
    <dbReference type="NCBI Taxonomy" id="1974566"/>
    <lineage>
        <taxon>Bacteria</taxon>
        <taxon>Candidatus Falkowiibacteriota</taxon>
    </lineage>
</organism>
<evidence type="ECO:0000256" key="1">
    <source>
        <dbReference type="ARBA" id="ARBA00006700"/>
    </source>
</evidence>
<sequence length="116" mass="12766">MKDLYATEAKKEKGAVKSKKSVGAAYRILVKPLITEKATNLGGQNKYVFIINVNANKIEVAKAIEEVYGVKPSGVNIVKMKGKQVSRGRVIGRRKDFKKAIVTLKKGETIKVYEGV</sequence>
<name>A0A2M6WNR3_9BACT</name>
<dbReference type="NCBIfam" id="NF004363">
    <property type="entry name" value="PRK05738.2-4"/>
    <property type="match status" value="1"/>
</dbReference>
<dbReference type="GO" id="GO:0006412">
    <property type="term" value="P:translation"/>
    <property type="evidence" value="ECO:0007669"/>
    <property type="project" value="UniProtKB-UniRule"/>
</dbReference>
<comment type="similarity">
    <text evidence="1 4">Belongs to the universal ribosomal protein uL23 family.</text>
</comment>
<evidence type="ECO:0000256" key="4">
    <source>
        <dbReference type="HAMAP-Rule" id="MF_01369"/>
    </source>
</evidence>
<comment type="function">
    <text evidence="4">One of the early assembly proteins it binds 23S rRNA. One of the proteins that surrounds the polypeptide exit tunnel on the outside of the ribosome. Forms the main docking site for trigger factor binding to the ribosome.</text>
</comment>
<dbReference type="InterPro" id="IPR013025">
    <property type="entry name" value="Ribosomal_uL23-like"/>
</dbReference>
<keyword evidence="4" id="KW-0699">rRNA-binding</keyword>
<dbReference type="Proteomes" id="UP000228900">
    <property type="component" value="Unassembled WGS sequence"/>
</dbReference>
<dbReference type="InterPro" id="IPR012678">
    <property type="entry name" value="Ribosomal_uL23/eL15/eS24_sf"/>
</dbReference>
<reference evidence="6" key="1">
    <citation type="submission" date="2017-09" db="EMBL/GenBank/DDBJ databases">
        <title>Depth-based differentiation of microbial function through sediment-hosted aquifers and enrichment of novel symbionts in the deep terrestrial subsurface.</title>
        <authorList>
            <person name="Probst A.J."/>
            <person name="Ladd B."/>
            <person name="Jarett J.K."/>
            <person name="Geller-Mcgrath D.E."/>
            <person name="Sieber C.M.K."/>
            <person name="Emerson J.B."/>
            <person name="Anantharaman K."/>
            <person name="Thomas B.C."/>
            <person name="Malmstrom R."/>
            <person name="Stieglmeier M."/>
            <person name="Klingl A."/>
            <person name="Woyke T."/>
            <person name="Ryan C.M."/>
            <person name="Banfield J.F."/>
        </authorList>
    </citation>
    <scope>NUCLEOTIDE SEQUENCE [LARGE SCALE GENOMIC DNA]</scope>
</reference>
<accession>A0A2M6WNR3</accession>
<dbReference type="GO" id="GO:0019843">
    <property type="term" value="F:rRNA binding"/>
    <property type="evidence" value="ECO:0007669"/>
    <property type="project" value="UniProtKB-UniRule"/>
</dbReference>
<dbReference type="AlphaFoldDB" id="A0A2M6WNR3"/>
<evidence type="ECO:0000256" key="2">
    <source>
        <dbReference type="ARBA" id="ARBA00022980"/>
    </source>
</evidence>
<keyword evidence="3 4" id="KW-0687">Ribonucleoprotein</keyword>
<dbReference type="GO" id="GO:0005840">
    <property type="term" value="C:ribosome"/>
    <property type="evidence" value="ECO:0007669"/>
    <property type="project" value="UniProtKB-KW"/>
</dbReference>
<dbReference type="Pfam" id="PF00276">
    <property type="entry name" value="Ribosomal_L23"/>
    <property type="match status" value="1"/>
</dbReference>
<dbReference type="SUPFAM" id="SSF54189">
    <property type="entry name" value="Ribosomal proteins S24e, L23 and L15e"/>
    <property type="match status" value="1"/>
</dbReference>
<gene>
    <name evidence="4" type="primary">rplW</name>
    <name evidence="5" type="ORF">COT98_03755</name>
</gene>
<dbReference type="GO" id="GO:1990904">
    <property type="term" value="C:ribonucleoprotein complex"/>
    <property type="evidence" value="ECO:0007669"/>
    <property type="project" value="UniProtKB-KW"/>
</dbReference>
<dbReference type="GO" id="GO:0003735">
    <property type="term" value="F:structural constituent of ribosome"/>
    <property type="evidence" value="ECO:0007669"/>
    <property type="project" value="InterPro"/>
</dbReference>